<evidence type="ECO:0000313" key="2">
    <source>
        <dbReference type="EMBL" id="KAF7280963.1"/>
    </source>
</evidence>
<feature type="compositionally biased region" description="Low complexity" evidence="1">
    <location>
        <begin position="467"/>
        <end position="482"/>
    </location>
</feature>
<name>A0A834MEQ5_RHYFE</name>
<feature type="compositionally biased region" description="Low complexity" evidence="1">
    <location>
        <begin position="170"/>
        <end position="182"/>
    </location>
</feature>
<sequence>MLTVKLSVVNCLITSPLTKTTSRGSGPGPALPRTTAFASSHRDAHYFRVRSAASPSRFEPAKKLRLGGMKLDEDQWLVHLHRSKVIVGKEKYRERVTVGRHDPRPAKHRSPKRDVRPRGATAFPLFQHGTRPVVGGPHRRRRGSRTKATIPQSSATILSRRVTKRSGPASTTQQVDDTTTTTISSSPVTMLAHNQHHHNQTQGDKKRGAKRKPPPERNNNGAKRSRGTAAVKGEMLEVYQPWVVRTYGDLAKTKTVTLRKYARILRTLRGEETASADTSKFRFWVKAKGFRVGQPEGYEAKPADAIAGRFSVCDTDEGIEPVASGLKGSAQDPPLYVPTSGAKRHTAARNKKESPEKGKKNTSGTYPRRKTEAPGVGRLFAGADFLLPEKTRVFVVSQTIPTAKPLTLVPDDARYPLAPGPTLAQPRDDMKNSRVRTPRKLPGPLSPNKPVMSSPSDVPGGGGNGAAAGVASGAGLRGSRSRNYGITPGRVGDLRFRRRRPAATGGGTWWGAGKGSAGTRIVSGVGFRSVGRGGGPGQLHAIKRIRAAVNGGAVAFFPSVSVAVAIGNVQQMRVLSIYRNGFVFNDKHSSDGGFVAYFASSRP</sequence>
<feature type="compositionally biased region" description="Basic and acidic residues" evidence="1">
    <location>
        <begin position="350"/>
        <end position="359"/>
    </location>
</feature>
<accession>A0A834MEQ5</accession>
<feature type="region of interest" description="Disordered" evidence="1">
    <location>
        <begin position="324"/>
        <end position="373"/>
    </location>
</feature>
<gene>
    <name evidence="2" type="ORF">GWI33_005296</name>
</gene>
<proteinExistence type="predicted"/>
<feature type="region of interest" description="Disordered" evidence="1">
    <location>
        <begin position="194"/>
        <end position="229"/>
    </location>
</feature>
<feature type="region of interest" description="Disordered" evidence="1">
    <location>
        <begin position="99"/>
        <end position="182"/>
    </location>
</feature>
<dbReference type="AlphaFoldDB" id="A0A834MEQ5"/>
<keyword evidence="3" id="KW-1185">Reference proteome</keyword>
<evidence type="ECO:0000313" key="3">
    <source>
        <dbReference type="Proteomes" id="UP000625711"/>
    </source>
</evidence>
<dbReference type="EMBL" id="JAACXV010000267">
    <property type="protein sequence ID" value="KAF7280963.1"/>
    <property type="molecule type" value="Genomic_DNA"/>
</dbReference>
<evidence type="ECO:0000256" key="1">
    <source>
        <dbReference type="SAM" id="MobiDB-lite"/>
    </source>
</evidence>
<comment type="caution">
    <text evidence="2">The sequence shown here is derived from an EMBL/GenBank/DDBJ whole genome shotgun (WGS) entry which is preliminary data.</text>
</comment>
<protein>
    <recommendedName>
        <fullName evidence="4">Nucleolar protein 4</fullName>
    </recommendedName>
</protein>
<feature type="region of interest" description="Disordered" evidence="1">
    <location>
        <begin position="411"/>
        <end position="492"/>
    </location>
</feature>
<dbReference type="Proteomes" id="UP000625711">
    <property type="component" value="Unassembled WGS sequence"/>
</dbReference>
<organism evidence="2 3">
    <name type="scientific">Rhynchophorus ferrugineus</name>
    <name type="common">Red palm weevil</name>
    <name type="synonym">Curculio ferrugineus</name>
    <dbReference type="NCBI Taxonomy" id="354439"/>
    <lineage>
        <taxon>Eukaryota</taxon>
        <taxon>Metazoa</taxon>
        <taxon>Ecdysozoa</taxon>
        <taxon>Arthropoda</taxon>
        <taxon>Hexapoda</taxon>
        <taxon>Insecta</taxon>
        <taxon>Pterygota</taxon>
        <taxon>Neoptera</taxon>
        <taxon>Endopterygota</taxon>
        <taxon>Coleoptera</taxon>
        <taxon>Polyphaga</taxon>
        <taxon>Cucujiformia</taxon>
        <taxon>Curculionidae</taxon>
        <taxon>Dryophthorinae</taxon>
        <taxon>Rhynchophorus</taxon>
    </lineage>
</organism>
<dbReference type="OrthoDB" id="10047222at2759"/>
<evidence type="ECO:0008006" key="4">
    <source>
        <dbReference type="Google" id="ProtNLM"/>
    </source>
</evidence>
<reference evidence="2" key="1">
    <citation type="submission" date="2020-08" db="EMBL/GenBank/DDBJ databases">
        <title>Genome sequencing and assembly of the red palm weevil Rhynchophorus ferrugineus.</title>
        <authorList>
            <person name="Dias G.B."/>
            <person name="Bergman C.M."/>
            <person name="Manee M."/>
        </authorList>
    </citation>
    <scope>NUCLEOTIDE SEQUENCE</scope>
    <source>
        <strain evidence="2">AA-2017</strain>
        <tissue evidence="2">Whole larva</tissue>
    </source>
</reference>
<feature type="compositionally biased region" description="Polar residues" evidence="1">
    <location>
        <begin position="147"/>
        <end position="157"/>
    </location>
</feature>